<keyword evidence="3" id="KW-1185">Reference proteome</keyword>
<sequence>MMALPRSATKALGRWPWRHHTHIVVDTREGKDKDPLKTGPINTEELKRADSPVQHNATLVVRTPSKLVKKRGPTSINEKEIDNNTPEPDTPSANSATAEHVVIPAHLPEPTTPKPNVLVKKNSLSKRAASNPASADLAETSKEVEVQVPTPVVESPAVEQDPVDVDQPSQHADEPADPGADGIEQHTTPVEVVVPDTPVAPSSAPERTPSLSSAHTHPFPVRGVTPPNGTRFFEGTDGSLEPTDTRTTVLSTPLTRPTRPQRRISLRSFGFFYGKDSRPAHPFPAYVPPTERVVYEEETETCSIAPSQPTTPGHKRNHSRIPINLLTPRKPAAPKVAKSDRRAVQSALSLRTLIIGPAALDVKEKNKKGNEPKISAAAALRKVNQKLLEPGQANRVIAALRELPPPDLPPATAQTVETVRKKKGWVFGRGGTSREGERPESPKESAGTVAMPIHGCCLDITDEGAEEKHFSKLTGSARAGSAAGTKSSANTGSADLSSLIPMLKNLRLVNLQASHDLSSVNAASFSAQMSVPDLGFGQSADKDGLLAGSVPTPGSLVDGMEKVGQTLMSLGFATTQAVLPSHVGIHPPKDRMSVLTYWWGYEVVFPPPTMQYLSGANSISSALLNFLTAFALFSNGVREMLPFIRYIAQFIDYEWKTIQEKDKGRGVVCAATWVVPAALVPRPWDFVDPPMSNKVARSMTPGPATHTQSLASLTAAGLAPHVTTVAITEPVEEAGETNEELVSSTETRNDKPSSIHNDEQERVVDEQHKLEDATNNTAAVPKQIEDIDTPKDD</sequence>
<gene>
    <name evidence="2" type="ORF">V565_004990</name>
</gene>
<feature type="compositionally biased region" description="Polar residues" evidence="1">
    <location>
        <begin position="83"/>
        <end position="96"/>
    </location>
</feature>
<proteinExistence type="predicted"/>
<organism evidence="2 3">
    <name type="scientific">Rhizoctonia solani 123E</name>
    <dbReference type="NCBI Taxonomy" id="1423351"/>
    <lineage>
        <taxon>Eukaryota</taxon>
        <taxon>Fungi</taxon>
        <taxon>Dikarya</taxon>
        <taxon>Basidiomycota</taxon>
        <taxon>Agaricomycotina</taxon>
        <taxon>Agaricomycetes</taxon>
        <taxon>Cantharellales</taxon>
        <taxon>Ceratobasidiaceae</taxon>
        <taxon>Rhizoctonia</taxon>
    </lineage>
</organism>
<dbReference type="AlphaFoldDB" id="A0A074S860"/>
<feature type="region of interest" description="Disordered" evidence="1">
    <location>
        <begin position="152"/>
        <end position="258"/>
    </location>
</feature>
<protein>
    <submittedName>
        <fullName evidence="2">Uncharacterized protein</fullName>
    </submittedName>
</protein>
<feature type="compositionally biased region" description="Low complexity" evidence="1">
    <location>
        <begin position="187"/>
        <end position="199"/>
    </location>
</feature>
<dbReference type="HOGENOM" id="CLU_354172_0_0_1"/>
<feature type="compositionally biased region" description="Basic and acidic residues" evidence="1">
    <location>
        <begin position="747"/>
        <end position="772"/>
    </location>
</feature>
<evidence type="ECO:0000313" key="3">
    <source>
        <dbReference type="Proteomes" id="UP000027456"/>
    </source>
</evidence>
<feature type="compositionally biased region" description="Basic and acidic residues" evidence="1">
    <location>
        <begin position="432"/>
        <end position="443"/>
    </location>
</feature>
<comment type="caution">
    <text evidence="2">The sequence shown here is derived from an EMBL/GenBank/DDBJ whole genome shotgun (WGS) entry which is preliminary data.</text>
</comment>
<dbReference type="Proteomes" id="UP000027456">
    <property type="component" value="Unassembled WGS sequence"/>
</dbReference>
<feature type="region of interest" description="Disordered" evidence="1">
    <location>
        <begin position="65"/>
        <end position="96"/>
    </location>
</feature>
<feature type="region of interest" description="Disordered" evidence="1">
    <location>
        <begin position="427"/>
        <end position="447"/>
    </location>
</feature>
<evidence type="ECO:0000313" key="2">
    <source>
        <dbReference type="EMBL" id="KEP55419.1"/>
    </source>
</evidence>
<reference evidence="2 3" key="1">
    <citation type="submission" date="2013-12" db="EMBL/GenBank/DDBJ databases">
        <authorList>
            <person name="Cubeta M."/>
            <person name="Pakala S."/>
            <person name="Fedorova N."/>
            <person name="Thomas E."/>
            <person name="Dean R."/>
            <person name="Jabaji S."/>
            <person name="Neate S."/>
            <person name="Toda T."/>
            <person name="Tavantzis S."/>
            <person name="Vilgalys R."/>
            <person name="Bharathan N."/>
            <person name="Pakala S."/>
            <person name="Losada L.S."/>
            <person name="Zafar N."/>
            <person name="Nierman W."/>
        </authorList>
    </citation>
    <scope>NUCLEOTIDE SEQUENCE [LARGE SCALE GENOMIC DNA]</scope>
    <source>
        <strain evidence="2 3">123E</strain>
    </source>
</reference>
<accession>A0A074S860</accession>
<feature type="region of interest" description="Disordered" evidence="1">
    <location>
        <begin position="125"/>
        <end position="144"/>
    </location>
</feature>
<dbReference type="EMBL" id="AZST01000006">
    <property type="protein sequence ID" value="KEP55419.1"/>
    <property type="molecule type" value="Genomic_DNA"/>
</dbReference>
<dbReference type="OrthoDB" id="2434934at2759"/>
<feature type="region of interest" description="Disordered" evidence="1">
    <location>
        <begin position="730"/>
        <end position="793"/>
    </location>
</feature>
<feature type="compositionally biased region" description="Low complexity" evidence="1">
    <location>
        <begin position="245"/>
        <end position="258"/>
    </location>
</feature>
<name>A0A074S860_9AGAM</name>
<feature type="compositionally biased region" description="Acidic residues" evidence="1">
    <location>
        <begin position="730"/>
        <end position="739"/>
    </location>
</feature>
<feature type="compositionally biased region" description="Basic and acidic residues" evidence="1">
    <location>
        <begin position="783"/>
        <end position="793"/>
    </location>
</feature>
<evidence type="ECO:0000256" key="1">
    <source>
        <dbReference type="SAM" id="MobiDB-lite"/>
    </source>
</evidence>